<name>A0AAT9JGA9_9VIRU</name>
<organism evidence="1">
    <name type="scientific">Nitrosopumilaceae spindle-shaped virus</name>
    <dbReference type="NCBI Taxonomy" id="3065433"/>
    <lineage>
        <taxon>Viruses</taxon>
    </lineage>
</organism>
<protein>
    <submittedName>
        <fullName evidence="1">ORF44</fullName>
    </submittedName>
</protein>
<dbReference type="EMBL" id="BK067789">
    <property type="protein sequence ID" value="DBA52083.1"/>
    <property type="molecule type" value="Genomic_DNA"/>
</dbReference>
<sequence length="86" mass="10079">MKAYSQYNSRRLELNHTECDARNLKFSKGYTCIASLMPSQHLIYSKLYFTTWNLTACHVKTARIRTDSVPIVATAHMRHMRNELSR</sequence>
<proteinExistence type="predicted"/>
<reference evidence="1" key="2">
    <citation type="submission" date="2024-03" db="EMBL/GenBank/DDBJ databases">
        <authorList>
            <person name="Ni Y."/>
            <person name="Xu T."/>
            <person name="Yan S."/>
            <person name="Chen L."/>
            <person name="Wang Y."/>
        </authorList>
    </citation>
    <scope>NUCLEOTIDE SEQUENCE</scope>
    <source>
        <strain evidence="1">NMC1</strain>
    </source>
</reference>
<evidence type="ECO:0000313" key="1">
    <source>
        <dbReference type="EMBL" id="DBA52083.1"/>
    </source>
</evidence>
<reference evidence="1" key="1">
    <citation type="journal article" date="2024" name="Environ. Microbiol. Rep.">
        <title>Hiding in plain sight: The discovery of complete genomes of 11 hypothetical spindle-shaped viruses that putatively infect mesophilic ammonia-oxidizing archaea.</title>
        <authorList>
            <person name="Ni Y."/>
            <person name="Xu T."/>
            <person name="Yan S."/>
            <person name="Chen L."/>
            <person name="Wang Y."/>
        </authorList>
    </citation>
    <scope>NUCLEOTIDE SEQUENCE</scope>
    <source>
        <strain evidence="1">NMC1</strain>
    </source>
</reference>
<accession>A0AAT9JGA9</accession>